<evidence type="ECO:0000313" key="2">
    <source>
        <dbReference type="Proteomes" id="UP000028006"/>
    </source>
</evidence>
<proteinExistence type="predicted"/>
<keyword evidence="2" id="KW-1185">Reference proteome</keyword>
<accession>A0A081N0F1</accession>
<dbReference type="AlphaFoldDB" id="A0A081N0F1"/>
<dbReference type="RefSeq" id="WP_034879066.1">
    <property type="nucleotide sequence ID" value="NZ_JOKG01000005.1"/>
</dbReference>
<evidence type="ECO:0000313" key="1">
    <source>
        <dbReference type="EMBL" id="KEQ11924.1"/>
    </source>
</evidence>
<sequence>MTLPQKLLHTQQVLENALSHVNDRSTLIQRYLAFVQNDMPARPYDSFTDDMMRWLDELERLYDKPTLNSIHKLALVKLMLHSLPQLDAAMAKHLPDVCVEAVERWFESVCDQASDESAVLDRNSDLFKKDLAISALNLWPSHSICHYEPRALPRGFLLSGGGKQFFRGICLLYGTLKNRYRTMYELHMEDRRTNPHFLEAGWQSFYIEIARRLESEPDVAGIFAQSWFWDPVVGQQSSKMAYLRQLPESGGASFFRLNSSTDADHIALQNKKRRKLFEQGEYTPTSYLMVWGRSDLIHWAKDQTLITG</sequence>
<protein>
    <submittedName>
        <fullName evidence="1">Uncharacterized protein</fullName>
    </submittedName>
</protein>
<dbReference type="EMBL" id="JOKG01000005">
    <property type="protein sequence ID" value="KEQ11924.1"/>
    <property type="molecule type" value="Genomic_DNA"/>
</dbReference>
<comment type="caution">
    <text evidence="1">The sequence shown here is derived from an EMBL/GenBank/DDBJ whole genome shotgun (WGS) entry which is preliminary data.</text>
</comment>
<gene>
    <name evidence="1" type="ORF">GZ77_22715</name>
</gene>
<reference evidence="1 2" key="1">
    <citation type="submission" date="2014-06" db="EMBL/GenBank/DDBJ databases">
        <title>Whole Genome Sequences of Three Symbiotic Endozoicomonas Bacteria.</title>
        <authorList>
            <person name="Neave M.J."/>
            <person name="Apprill A."/>
            <person name="Voolstra C.R."/>
        </authorList>
    </citation>
    <scope>NUCLEOTIDE SEQUENCE [LARGE SCALE GENOMIC DNA]</scope>
    <source>
        <strain evidence="1 2">LMG 24815</strain>
    </source>
</reference>
<dbReference type="Proteomes" id="UP000028006">
    <property type="component" value="Unassembled WGS sequence"/>
</dbReference>
<name>A0A081N0F1_9GAMM</name>
<organism evidence="1 2">
    <name type="scientific">Endozoicomonas montiporae</name>
    <dbReference type="NCBI Taxonomy" id="1027273"/>
    <lineage>
        <taxon>Bacteria</taxon>
        <taxon>Pseudomonadati</taxon>
        <taxon>Pseudomonadota</taxon>
        <taxon>Gammaproteobacteria</taxon>
        <taxon>Oceanospirillales</taxon>
        <taxon>Endozoicomonadaceae</taxon>
        <taxon>Endozoicomonas</taxon>
    </lineage>
</organism>
<dbReference type="eggNOG" id="ENOG5032VYY">
    <property type="taxonomic scope" value="Bacteria"/>
</dbReference>